<keyword evidence="2" id="KW-1185">Reference proteome</keyword>
<gene>
    <name evidence="1" type="ORF">SAMN05660976_04790</name>
</gene>
<name>A0A1H7X8D5_9ACTN</name>
<dbReference type="STRING" id="46177.SAMN05660976_04790"/>
<dbReference type="Proteomes" id="UP000198953">
    <property type="component" value="Unassembled WGS sequence"/>
</dbReference>
<protein>
    <submittedName>
        <fullName evidence="1">Uncharacterized protein</fullName>
    </submittedName>
</protein>
<reference evidence="1 2" key="1">
    <citation type="submission" date="2016-10" db="EMBL/GenBank/DDBJ databases">
        <authorList>
            <person name="de Groot N.N."/>
        </authorList>
    </citation>
    <scope>NUCLEOTIDE SEQUENCE [LARGE SCALE GENOMIC DNA]</scope>
    <source>
        <strain evidence="1 2">DSM 43357</strain>
    </source>
</reference>
<proteinExistence type="predicted"/>
<sequence>MARFRCEVVVEALPRRWFEECVDALYERAGRLELDGDGWIRDIERHADVALVEGEHLTAGARYQWHVDRVGEDGEPQDRGGTTTEVVLRSWERHGPVSAEGETWLDDGGLATWTAHLHSPARAETVRAGGSYRGVERWQRLSWAARLDAGRWWTATEGRERLGRSWPSWAKGRGRLGWSWPSWAKGPGRLGRSANGRGRRRAEAFTAALRHPLGEGVLRLSPAAAPDGRWRVVVTLTVRGRGWARPVAAAALPAARRRLEDAFGKAVRRAVQEWDETVRELRGHDPREVDAWLAVLEARLRAENAELDRWIAGQDTTTAP</sequence>
<dbReference type="EMBL" id="FOBF01000011">
    <property type="protein sequence ID" value="SEM29933.1"/>
    <property type="molecule type" value="Genomic_DNA"/>
</dbReference>
<dbReference type="RefSeq" id="WP_091102882.1">
    <property type="nucleotide sequence ID" value="NZ_FOBF01000011.1"/>
</dbReference>
<dbReference type="AlphaFoldDB" id="A0A1H7X8D5"/>
<evidence type="ECO:0000313" key="2">
    <source>
        <dbReference type="Proteomes" id="UP000198953"/>
    </source>
</evidence>
<accession>A0A1H7X8D5</accession>
<organism evidence="1 2">
    <name type="scientific">Nonomuraea pusilla</name>
    <dbReference type="NCBI Taxonomy" id="46177"/>
    <lineage>
        <taxon>Bacteria</taxon>
        <taxon>Bacillati</taxon>
        <taxon>Actinomycetota</taxon>
        <taxon>Actinomycetes</taxon>
        <taxon>Streptosporangiales</taxon>
        <taxon>Streptosporangiaceae</taxon>
        <taxon>Nonomuraea</taxon>
    </lineage>
</organism>
<evidence type="ECO:0000313" key="1">
    <source>
        <dbReference type="EMBL" id="SEM29933.1"/>
    </source>
</evidence>
<dbReference type="OrthoDB" id="3420364at2"/>